<feature type="transmembrane region" description="Helical" evidence="1">
    <location>
        <begin position="33"/>
        <end position="57"/>
    </location>
</feature>
<comment type="caution">
    <text evidence="2">The sequence shown here is derived from an EMBL/GenBank/DDBJ whole genome shotgun (WGS) entry which is preliminary data.</text>
</comment>
<feature type="transmembrane region" description="Helical" evidence="1">
    <location>
        <begin position="101"/>
        <end position="119"/>
    </location>
</feature>
<dbReference type="Proteomes" id="UP000646244">
    <property type="component" value="Unassembled WGS sequence"/>
</dbReference>
<evidence type="ECO:0000313" key="3">
    <source>
        <dbReference type="Proteomes" id="UP000646244"/>
    </source>
</evidence>
<proteinExistence type="predicted"/>
<dbReference type="EMBL" id="BMVB01000005">
    <property type="protein sequence ID" value="GHC45485.1"/>
    <property type="molecule type" value="Genomic_DNA"/>
</dbReference>
<reference evidence="2" key="2">
    <citation type="submission" date="2020-09" db="EMBL/GenBank/DDBJ databases">
        <authorList>
            <person name="Sun Q."/>
            <person name="Ohkuma M."/>
        </authorList>
    </citation>
    <scope>NUCLEOTIDE SEQUENCE</scope>
    <source>
        <strain evidence="2">JCM 4633</strain>
    </source>
</reference>
<feature type="transmembrane region" description="Helical" evidence="1">
    <location>
        <begin position="64"/>
        <end position="81"/>
    </location>
</feature>
<evidence type="ECO:0000256" key="1">
    <source>
        <dbReference type="SAM" id="Phobius"/>
    </source>
</evidence>
<gene>
    <name evidence="2" type="ORF">GCM10010507_20970</name>
</gene>
<name>A0A918WHY7_STRCJ</name>
<keyword evidence="1" id="KW-1133">Transmembrane helix</keyword>
<reference evidence="2" key="1">
    <citation type="journal article" date="2014" name="Int. J. Syst. Evol. Microbiol.">
        <title>Complete genome sequence of Corynebacterium casei LMG S-19264T (=DSM 44701T), isolated from a smear-ripened cheese.</title>
        <authorList>
            <consortium name="US DOE Joint Genome Institute (JGI-PGF)"/>
            <person name="Walter F."/>
            <person name="Albersmeier A."/>
            <person name="Kalinowski J."/>
            <person name="Ruckert C."/>
        </authorList>
    </citation>
    <scope>NUCLEOTIDE SEQUENCE</scope>
    <source>
        <strain evidence="2">JCM 4633</strain>
    </source>
</reference>
<sequence length="123" mass="12688">MHAIAAVALAVFLMAVGVLHWVTPGYFRSLVPPWLGAAALLVAVSGAVEVGVAVLVLVPRTRAAGGWAAAGLITVYLVSHLDALRRAHPTRPGVLERPAGAVARLVVNLGYVAWAVMVARAPA</sequence>
<keyword evidence="1" id="KW-0472">Membrane</keyword>
<protein>
    <recommendedName>
        <fullName evidence="4">DoxX family protein</fullName>
    </recommendedName>
</protein>
<dbReference type="AlphaFoldDB" id="A0A918WHY7"/>
<evidence type="ECO:0008006" key="4">
    <source>
        <dbReference type="Google" id="ProtNLM"/>
    </source>
</evidence>
<evidence type="ECO:0000313" key="2">
    <source>
        <dbReference type="EMBL" id="GHC45485.1"/>
    </source>
</evidence>
<accession>A0A918WHY7</accession>
<dbReference type="RefSeq" id="WP_190109400.1">
    <property type="nucleotide sequence ID" value="NZ_BMVB01000005.1"/>
</dbReference>
<keyword evidence="1" id="KW-0812">Transmembrane</keyword>
<organism evidence="2 3">
    <name type="scientific">Streptomyces cinnamoneus</name>
    <name type="common">Streptoverticillium cinnamoneum</name>
    <dbReference type="NCBI Taxonomy" id="53446"/>
    <lineage>
        <taxon>Bacteria</taxon>
        <taxon>Bacillati</taxon>
        <taxon>Actinomycetota</taxon>
        <taxon>Actinomycetes</taxon>
        <taxon>Kitasatosporales</taxon>
        <taxon>Streptomycetaceae</taxon>
        <taxon>Streptomyces</taxon>
        <taxon>Streptomyces cinnamoneus group</taxon>
    </lineage>
</organism>